<dbReference type="EMBL" id="CAJOBC010006461">
    <property type="protein sequence ID" value="CAF3899833.1"/>
    <property type="molecule type" value="Genomic_DNA"/>
</dbReference>
<reference evidence="3" key="1">
    <citation type="submission" date="2021-02" db="EMBL/GenBank/DDBJ databases">
        <authorList>
            <person name="Nowell W R."/>
        </authorList>
    </citation>
    <scope>NUCLEOTIDE SEQUENCE</scope>
</reference>
<dbReference type="Gene3D" id="3.60.20.40">
    <property type="match status" value="1"/>
</dbReference>
<dbReference type="EMBL" id="CAJNOQ010006462">
    <property type="protein sequence ID" value="CAF1136206.1"/>
    <property type="molecule type" value="Genomic_DNA"/>
</dbReference>
<organism evidence="3 6">
    <name type="scientific">Didymodactylos carnosus</name>
    <dbReference type="NCBI Taxonomy" id="1234261"/>
    <lineage>
        <taxon>Eukaryota</taxon>
        <taxon>Metazoa</taxon>
        <taxon>Spiralia</taxon>
        <taxon>Gnathifera</taxon>
        <taxon>Rotifera</taxon>
        <taxon>Eurotatoria</taxon>
        <taxon>Bdelloidea</taxon>
        <taxon>Philodinida</taxon>
        <taxon>Philodinidae</taxon>
        <taxon>Didymodactylos</taxon>
    </lineage>
</organism>
<evidence type="ECO:0000313" key="4">
    <source>
        <dbReference type="EMBL" id="CAF3800636.1"/>
    </source>
</evidence>
<dbReference type="InterPro" id="IPR029055">
    <property type="entry name" value="Ntn_hydrolases_N"/>
</dbReference>
<dbReference type="Proteomes" id="UP000682733">
    <property type="component" value="Unassembled WGS sequence"/>
</dbReference>
<dbReference type="InterPro" id="IPR052896">
    <property type="entry name" value="GGT-like_enzyme"/>
</dbReference>
<comment type="caution">
    <text evidence="3">The sequence shown here is derived from an EMBL/GenBank/DDBJ whole genome shotgun (WGS) entry which is preliminary data.</text>
</comment>
<dbReference type="PANTHER" id="PTHR43881">
    <property type="entry name" value="GAMMA-GLUTAMYLTRANSPEPTIDASE (AFU_ORTHOLOGUE AFUA_4G13580)"/>
    <property type="match status" value="1"/>
</dbReference>
<evidence type="ECO:0000313" key="6">
    <source>
        <dbReference type="Proteomes" id="UP000663829"/>
    </source>
</evidence>
<evidence type="ECO:0000313" key="3">
    <source>
        <dbReference type="EMBL" id="CAF1136206.1"/>
    </source>
</evidence>
<dbReference type="Proteomes" id="UP000681722">
    <property type="component" value="Unassembled WGS sequence"/>
</dbReference>
<evidence type="ECO:0000313" key="5">
    <source>
        <dbReference type="EMBL" id="CAF3899833.1"/>
    </source>
</evidence>
<dbReference type="Proteomes" id="UP000677228">
    <property type="component" value="Unassembled WGS sequence"/>
</dbReference>
<dbReference type="InterPro" id="IPR043138">
    <property type="entry name" value="GGT_lsub"/>
</dbReference>
<evidence type="ECO:0008006" key="7">
    <source>
        <dbReference type="Google" id="ProtNLM"/>
    </source>
</evidence>
<accession>A0A814RT95</accession>
<gene>
    <name evidence="3" type="ORF">GPM918_LOCUS20451</name>
    <name evidence="2" type="ORF">OVA965_LOCUS16057</name>
    <name evidence="5" type="ORF">SRO942_LOCUS20445</name>
    <name evidence="4" type="ORF">TMI583_LOCUS16066</name>
</gene>
<dbReference type="Pfam" id="PF01019">
    <property type="entry name" value="G_glu_transpept"/>
    <property type="match status" value="1"/>
</dbReference>
<evidence type="ECO:0000313" key="2">
    <source>
        <dbReference type="EMBL" id="CAF1032360.1"/>
    </source>
</evidence>
<name>A0A814RT95_9BILA</name>
<dbReference type="SUPFAM" id="SSF56235">
    <property type="entry name" value="N-terminal nucleophile aminohydrolases (Ntn hydrolases)"/>
    <property type="match status" value="1"/>
</dbReference>
<feature type="region of interest" description="Disordered" evidence="1">
    <location>
        <begin position="437"/>
        <end position="458"/>
    </location>
</feature>
<sequence length="519" mass="57123">MGIDRPAGLHFATRSEVASCNGMACTSHPLATQTALDILRRGGTAVDAAIGANSVLTVCEPHSCGVGGDLFAIVYEASAKKLHGLNASGRSPGRLTLEEFKRLGHKSIPTYGPLSVSVPGCVDGWFELHKKFGKLPMNALLQYAIDYAQNGFPLAPEGAIARKKAKKLFSNYPNFKQLFDEDIKHGEILKNTNLSKTLTLLGTEDFSQHKSDWIEPISTNYRGYDVYELPPNGQGLAALQMLNILEEYDFSKIEFGSFEHIHLFVEAKKIVYEDRAKFYSDLDYMKPGIIDKLISKEYARERRQLINMNSAQTHIELNEKLLTGDTVYLTTSDKDGNMVSLIQSNFCGFGSGCIPDGLGFMLQNRGELFSLKEGEANTYSPHKRPFHTIIPAFVMGKDKTPFLSFGVMGGAFQPLGHVQILMNIIDFKMNTQEAGDAPRIDHQGSSEPIGKEADSNGGTVTLESGFKFETIRQLMEVGHKIGWALPGSYGGYQAIRFNSKNNVYFGATDSRKDGHAAGY</sequence>
<dbReference type="InterPro" id="IPR043137">
    <property type="entry name" value="GGT_ssub_C"/>
</dbReference>
<keyword evidence="6" id="KW-1185">Reference proteome</keyword>
<dbReference type="OrthoDB" id="2015213at2759"/>
<dbReference type="AlphaFoldDB" id="A0A814RT95"/>
<dbReference type="PANTHER" id="PTHR43881:SF1">
    <property type="entry name" value="GAMMA-GLUTAMYLTRANSPEPTIDASE (AFU_ORTHOLOGUE AFUA_4G13580)"/>
    <property type="match status" value="1"/>
</dbReference>
<dbReference type="EMBL" id="CAJNOK010007364">
    <property type="protein sequence ID" value="CAF1032360.1"/>
    <property type="molecule type" value="Genomic_DNA"/>
</dbReference>
<dbReference type="PRINTS" id="PR01210">
    <property type="entry name" value="GGTRANSPTASE"/>
</dbReference>
<dbReference type="Gene3D" id="1.10.246.130">
    <property type="match status" value="1"/>
</dbReference>
<dbReference type="EMBL" id="CAJOBA010007375">
    <property type="protein sequence ID" value="CAF3800636.1"/>
    <property type="molecule type" value="Genomic_DNA"/>
</dbReference>
<protein>
    <recommendedName>
        <fullName evidence="7">Gamma-glutamyltransferase</fullName>
    </recommendedName>
</protein>
<proteinExistence type="predicted"/>
<evidence type="ECO:0000256" key="1">
    <source>
        <dbReference type="SAM" id="MobiDB-lite"/>
    </source>
</evidence>
<dbReference type="Proteomes" id="UP000663829">
    <property type="component" value="Unassembled WGS sequence"/>
</dbReference>
<feature type="compositionally biased region" description="Basic and acidic residues" evidence="1">
    <location>
        <begin position="437"/>
        <end position="454"/>
    </location>
</feature>